<dbReference type="Pfam" id="PF01557">
    <property type="entry name" value="FAA_hydrolase"/>
    <property type="match status" value="1"/>
</dbReference>
<keyword evidence="5" id="KW-1185">Reference proteome</keyword>
<dbReference type="InterPro" id="IPR011234">
    <property type="entry name" value="Fumarylacetoacetase-like_C"/>
</dbReference>
<gene>
    <name evidence="4" type="ORF">ACFOUV_08365</name>
</gene>
<evidence type="ECO:0000313" key="5">
    <source>
        <dbReference type="Proteomes" id="UP001595772"/>
    </source>
</evidence>
<sequence length="309" mass="34240">MKLISYQAKNKKTWRIGCMLGDRVVDLQEAYRQKLISNTEKDTLTAIEQVFPAEPNRFFSIGNSVIEKAEEAYEYILSNNTEEVSYAKGEVNVGIPISSPSKIICIGKNYADHVAEMKSEIPDFPVLFAKFTNALIGPEDAIEKSASTNKLDYEVELTIVIGKEASKVKKADALEYIAGYTIANDVSARDLQKRTPQWLQGKTLDRTTPIGPWVVTADEVGDPSNLAIKSYVNGEERQSSNTSHLIFDIPFLIEFISDLITLNPGDIILTGTPDGVGLAMNPPQFLKDGDIVTMEIEKIGRMENKVIES</sequence>
<comment type="similarity">
    <text evidence="1">Belongs to the FAH family.</text>
</comment>
<dbReference type="PANTHER" id="PTHR42796">
    <property type="entry name" value="FUMARYLACETOACETATE HYDROLASE DOMAIN-CONTAINING PROTEIN 2A-RELATED"/>
    <property type="match status" value="1"/>
</dbReference>
<reference evidence="5" key="1">
    <citation type="journal article" date="2019" name="Int. J. Syst. Evol. Microbiol.">
        <title>The Global Catalogue of Microorganisms (GCM) 10K type strain sequencing project: providing services to taxonomists for standard genome sequencing and annotation.</title>
        <authorList>
            <consortium name="The Broad Institute Genomics Platform"/>
            <consortium name="The Broad Institute Genome Sequencing Center for Infectious Disease"/>
            <person name="Wu L."/>
            <person name="Ma J."/>
        </authorList>
    </citation>
    <scope>NUCLEOTIDE SEQUENCE [LARGE SCALE GENOMIC DNA]</scope>
    <source>
        <strain evidence="5">IBRC-M 10703</strain>
    </source>
</reference>
<accession>A0ABV8H068</accession>
<dbReference type="SUPFAM" id="SSF56529">
    <property type="entry name" value="FAH"/>
    <property type="match status" value="1"/>
</dbReference>
<evidence type="ECO:0000313" key="4">
    <source>
        <dbReference type="EMBL" id="MFC4023804.1"/>
    </source>
</evidence>
<dbReference type="PANTHER" id="PTHR42796:SF4">
    <property type="entry name" value="FUMARYLACETOACETATE HYDROLASE DOMAIN-CONTAINING PROTEIN 2A"/>
    <property type="match status" value="1"/>
</dbReference>
<dbReference type="InterPro" id="IPR036663">
    <property type="entry name" value="Fumarylacetoacetase_C_sf"/>
</dbReference>
<dbReference type="Gene3D" id="3.90.850.10">
    <property type="entry name" value="Fumarylacetoacetase-like, C-terminal domain"/>
    <property type="match status" value="1"/>
</dbReference>
<dbReference type="GO" id="GO:0016787">
    <property type="term" value="F:hydrolase activity"/>
    <property type="evidence" value="ECO:0007669"/>
    <property type="project" value="UniProtKB-KW"/>
</dbReference>
<feature type="domain" description="Fumarylacetoacetase-like C-terminal" evidence="3">
    <location>
        <begin position="102"/>
        <end position="306"/>
    </location>
</feature>
<comment type="caution">
    <text evidence="4">The sequence shown here is derived from an EMBL/GenBank/DDBJ whole genome shotgun (WGS) entry which is preliminary data.</text>
</comment>
<evidence type="ECO:0000256" key="2">
    <source>
        <dbReference type="ARBA" id="ARBA00022723"/>
    </source>
</evidence>
<keyword evidence="4" id="KW-0378">Hydrolase</keyword>
<evidence type="ECO:0000259" key="3">
    <source>
        <dbReference type="Pfam" id="PF01557"/>
    </source>
</evidence>
<proteinExistence type="inferred from homology"/>
<name>A0ABV8H068_9BACI</name>
<evidence type="ECO:0000256" key="1">
    <source>
        <dbReference type="ARBA" id="ARBA00010211"/>
    </source>
</evidence>
<organism evidence="4 5">
    <name type="scientific">Oceanobacillus longus</name>
    <dbReference type="NCBI Taxonomy" id="930120"/>
    <lineage>
        <taxon>Bacteria</taxon>
        <taxon>Bacillati</taxon>
        <taxon>Bacillota</taxon>
        <taxon>Bacilli</taxon>
        <taxon>Bacillales</taxon>
        <taxon>Bacillaceae</taxon>
        <taxon>Oceanobacillus</taxon>
    </lineage>
</organism>
<protein>
    <submittedName>
        <fullName evidence="4">Fumarylacetoacetate hydrolase family protein</fullName>
    </submittedName>
</protein>
<dbReference type="RefSeq" id="WP_379496303.1">
    <property type="nucleotide sequence ID" value="NZ_JBHSAO010000006.1"/>
</dbReference>
<dbReference type="InterPro" id="IPR051121">
    <property type="entry name" value="FAH"/>
</dbReference>
<dbReference type="Proteomes" id="UP001595772">
    <property type="component" value="Unassembled WGS sequence"/>
</dbReference>
<keyword evidence="2" id="KW-0479">Metal-binding</keyword>
<dbReference type="EMBL" id="JBHSAO010000006">
    <property type="protein sequence ID" value="MFC4023804.1"/>
    <property type="molecule type" value="Genomic_DNA"/>
</dbReference>